<evidence type="ECO:0000313" key="2">
    <source>
        <dbReference type="EMBL" id="MDT0379889.1"/>
    </source>
</evidence>
<dbReference type="EMBL" id="JAVREQ010000011">
    <property type="protein sequence ID" value="MDT0379889.1"/>
    <property type="molecule type" value="Genomic_DNA"/>
</dbReference>
<sequence length="133" mass="13996">MHTPFADKARTPGPARHRRLPAVLWLVAVSVVLLAARILFGGDTHHDCAYLGPSLPMYVTAWAAPVASAAAWLLWGSAVRRGHRPTSGRKGRAAAAAVCALPLLLLAEMLVLYWTYAPDPAGGTGCSGLSAFP</sequence>
<comment type="caution">
    <text evidence="2">The sequence shown here is derived from an EMBL/GenBank/DDBJ whole genome shotgun (WGS) entry which is preliminary data.</text>
</comment>
<accession>A0ABU2NSC9</accession>
<keyword evidence="1" id="KW-1133">Transmembrane helix</keyword>
<dbReference type="RefSeq" id="WP_311673667.1">
    <property type="nucleotide sequence ID" value="NZ_JAVREQ010000011.1"/>
</dbReference>
<feature type="transmembrane region" description="Helical" evidence="1">
    <location>
        <begin position="95"/>
        <end position="116"/>
    </location>
</feature>
<name>A0ABU2NSC9_9ACTN</name>
<feature type="transmembrane region" description="Helical" evidence="1">
    <location>
        <begin position="55"/>
        <end position="75"/>
    </location>
</feature>
<evidence type="ECO:0000256" key="1">
    <source>
        <dbReference type="SAM" id="Phobius"/>
    </source>
</evidence>
<organism evidence="2 3">
    <name type="scientific">Streptomyces hazeniae</name>
    <dbReference type="NCBI Taxonomy" id="3075538"/>
    <lineage>
        <taxon>Bacteria</taxon>
        <taxon>Bacillati</taxon>
        <taxon>Actinomycetota</taxon>
        <taxon>Actinomycetes</taxon>
        <taxon>Kitasatosporales</taxon>
        <taxon>Streptomycetaceae</taxon>
        <taxon>Streptomyces</taxon>
    </lineage>
</organism>
<reference evidence="3" key="1">
    <citation type="submission" date="2023-07" db="EMBL/GenBank/DDBJ databases">
        <title>30 novel species of actinomycetes from the DSMZ collection.</title>
        <authorList>
            <person name="Nouioui I."/>
        </authorList>
    </citation>
    <scope>NUCLEOTIDE SEQUENCE [LARGE SCALE GENOMIC DNA]</scope>
    <source>
        <strain evidence="3">DSM 42041</strain>
    </source>
</reference>
<proteinExistence type="predicted"/>
<protein>
    <submittedName>
        <fullName evidence="2">Uncharacterized protein</fullName>
    </submittedName>
</protein>
<gene>
    <name evidence="2" type="ORF">RM572_14080</name>
</gene>
<evidence type="ECO:0000313" key="3">
    <source>
        <dbReference type="Proteomes" id="UP001183414"/>
    </source>
</evidence>
<keyword evidence="3" id="KW-1185">Reference proteome</keyword>
<feature type="transmembrane region" description="Helical" evidence="1">
    <location>
        <begin position="20"/>
        <end position="40"/>
    </location>
</feature>
<keyword evidence="1" id="KW-0812">Transmembrane</keyword>
<dbReference type="Proteomes" id="UP001183414">
    <property type="component" value="Unassembled WGS sequence"/>
</dbReference>
<keyword evidence="1" id="KW-0472">Membrane</keyword>